<reference evidence="1" key="1">
    <citation type="submission" date="2014-09" db="EMBL/GenBank/DDBJ databases">
        <authorList>
            <person name="Magalhaes I.L.F."/>
            <person name="Oliveira U."/>
            <person name="Santos F.R."/>
            <person name="Vidigal T.H.D.A."/>
            <person name="Brescovit A.D."/>
            <person name="Santos A.J."/>
        </authorList>
    </citation>
    <scope>NUCLEOTIDE SEQUENCE</scope>
    <source>
        <tissue evidence="1">Shoot tissue taken approximately 20 cm above the soil surface</tissue>
    </source>
</reference>
<organism evidence="1">
    <name type="scientific">Arundo donax</name>
    <name type="common">Giant reed</name>
    <name type="synonym">Donax arundinaceus</name>
    <dbReference type="NCBI Taxonomy" id="35708"/>
    <lineage>
        <taxon>Eukaryota</taxon>
        <taxon>Viridiplantae</taxon>
        <taxon>Streptophyta</taxon>
        <taxon>Embryophyta</taxon>
        <taxon>Tracheophyta</taxon>
        <taxon>Spermatophyta</taxon>
        <taxon>Magnoliopsida</taxon>
        <taxon>Liliopsida</taxon>
        <taxon>Poales</taxon>
        <taxon>Poaceae</taxon>
        <taxon>PACMAD clade</taxon>
        <taxon>Arundinoideae</taxon>
        <taxon>Arundineae</taxon>
        <taxon>Arundo</taxon>
    </lineage>
</organism>
<protein>
    <submittedName>
        <fullName evidence="1">Uncharacterized protein</fullName>
    </submittedName>
</protein>
<accession>A0A0A9HMC9</accession>
<dbReference type="EMBL" id="GBRH01159581">
    <property type="protein sequence ID" value="JAE38315.1"/>
    <property type="molecule type" value="Transcribed_RNA"/>
</dbReference>
<name>A0A0A9HMC9_ARUDO</name>
<proteinExistence type="predicted"/>
<sequence>MLLNTPFMCISNGPVSLVGNLYHSTNKVALINGFCLWNLLQIAIKIPIPCLFSFSWKICEQEP</sequence>
<evidence type="ECO:0000313" key="1">
    <source>
        <dbReference type="EMBL" id="JAE38315.1"/>
    </source>
</evidence>
<reference evidence="1" key="2">
    <citation type="journal article" date="2015" name="Data Brief">
        <title>Shoot transcriptome of the giant reed, Arundo donax.</title>
        <authorList>
            <person name="Barrero R.A."/>
            <person name="Guerrero F.D."/>
            <person name="Moolhuijzen P."/>
            <person name="Goolsby J.A."/>
            <person name="Tidwell J."/>
            <person name="Bellgard S.E."/>
            <person name="Bellgard M.I."/>
        </authorList>
    </citation>
    <scope>NUCLEOTIDE SEQUENCE</scope>
    <source>
        <tissue evidence="1">Shoot tissue taken approximately 20 cm above the soil surface</tissue>
    </source>
</reference>
<dbReference type="AlphaFoldDB" id="A0A0A9HMC9"/>